<dbReference type="GO" id="GO:0003677">
    <property type="term" value="F:DNA binding"/>
    <property type="evidence" value="ECO:0007669"/>
    <property type="project" value="UniProtKB-KW"/>
</dbReference>
<dbReference type="InterPro" id="IPR036271">
    <property type="entry name" value="Tet_transcr_reg_TetR-rel_C_sf"/>
</dbReference>
<name>A0A1J5QVE0_9ZZZZ</name>
<evidence type="ECO:0000256" key="3">
    <source>
        <dbReference type="ARBA" id="ARBA00023163"/>
    </source>
</evidence>
<keyword evidence="3" id="KW-0804">Transcription</keyword>
<dbReference type="SUPFAM" id="SSF46689">
    <property type="entry name" value="Homeodomain-like"/>
    <property type="match status" value="1"/>
</dbReference>
<dbReference type="SUPFAM" id="SSF48498">
    <property type="entry name" value="Tetracyclin repressor-like, C-terminal domain"/>
    <property type="match status" value="1"/>
</dbReference>
<evidence type="ECO:0000256" key="2">
    <source>
        <dbReference type="ARBA" id="ARBA00023125"/>
    </source>
</evidence>
<dbReference type="InterPro" id="IPR023772">
    <property type="entry name" value="DNA-bd_HTH_TetR-type_CS"/>
</dbReference>
<evidence type="ECO:0000256" key="1">
    <source>
        <dbReference type="ARBA" id="ARBA00023015"/>
    </source>
</evidence>
<dbReference type="Gene3D" id="1.10.10.60">
    <property type="entry name" value="Homeodomain-like"/>
    <property type="match status" value="1"/>
</dbReference>
<dbReference type="PANTHER" id="PTHR47506">
    <property type="entry name" value="TRANSCRIPTIONAL REGULATORY PROTEIN"/>
    <property type="match status" value="1"/>
</dbReference>
<organism evidence="5">
    <name type="scientific">mine drainage metagenome</name>
    <dbReference type="NCBI Taxonomy" id="410659"/>
    <lineage>
        <taxon>unclassified sequences</taxon>
        <taxon>metagenomes</taxon>
        <taxon>ecological metagenomes</taxon>
    </lineage>
</organism>
<feature type="domain" description="HTH tetR-type" evidence="4">
    <location>
        <begin position="6"/>
        <end position="66"/>
    </location>
</feature>
<reference evidence="5" key="1">
    <citation type="submission" date="2016-10" db="EMBL/GenBank/DDBJ databases">
        <title>Sequence of Gallionella enrichment culture.</title>
        <authorList>
            <person name="Poehlein A."/>
            <person name="Muehling M."/>
            <person name="Daniel R."/>
        </authorList>
    </citation>
    <scope>NUCLEOTIDE SEQUENCE</scope>
</reference>
<evidence type="ECO:0000259" key="4">
    <source>
        <dbReference type="PROSITE" id="PS50977"/>
    </source>
</evidence>
<dbReference type="PROSITE" id="PS50977">
    <property type="entry name" value="HTH_TETR_2"/>
    <property type="match status" value="1"/>
</dbReference>
<comment type="caution">
    <text evidence="5">The sequence shown here is derived from an EMBL/GenBank/DDBJ whole genome shotgun (WGS) entry which is preliminary data.</text>
</comment>
<dbReference type="InterPro" id="IPR011075">
    <property type="entry name" value="TetR_C"/>
</dbReference>
<dbReference type="EMBL" id="MLJW01000924">
    <property type="protein sequence ID" value="OIQ81443.1"/>
    <property type="molecule type" value="Genomic_DNA"/>
</dbReference>
<gene>
    <name evidence="5" type="primary">comR_12</name>
    <name evidence="5" type="ORF">GALL_367980</name>
</gene>
<evidence type="ECO:0000313" key="5">
    <source>
        <dbReference type="EMBL" id="OIQ81443.1"/>
    </source>
</evidence>
<dbReference type="Gene3D" id="1.10.357.10">
    <property type="entry name" value="Tetracycline Repressor, domain 2"/>
    <property type="match status" value="1"/>
</dbReference>
<protein>
    <submittedName>
        <fullName evidence="5">HTH-type transcriptional repressor ComR</fullName>
    </submittedName>
</protein>
<dbReference type="Pfam" id="PF16925">
    <property type="entry name" value="TetR_C_13"/>
    <property type="match status" value="1"/>
</dbReference>
<proteinExistence type="predicted"/>
<dbReference type="InterPro" id="IPR001647">
    <property type="entry name" value="HTH_TetR"/>
</dbReference>
<dbReference type="AlphaFoldDB" id="A0A1J5QVE0"/>
<dbReference type="PANTHER" id="PTHR47506:SF1">
    <property type="entry name" value="HTH-TYPE TRANSCRIPTIONAL REGULATOR YJDC"/>
    <property type="match status" value="1"/>
</dbReference>
<dbReference type="Pfam" id="PF00440">
    <property type="entry name" value="TetR_N"/>
    <property type="match status" value="1"/>
</dbReference>
<keyword evidence="1" id="KW-0805">Transcription regulation</keyword>
<keyword evidence="2" id="KW-0238">DNA-binding</keyword>
<sequence length="211" mass="23097">MGRPREFEIDDAIEKATGLFWRNGYEGTSLSDLTKTIGITPPSFYSAFGSKEGLFKKVIERYYAEQSKIAEAAFREPTARGVATRLLRGFAAVFTDPRHAPGCLAMNSSLPCAAGGPLREWLAELREQMRTRLRNRFAEARSSGTLPAGMDADSLARLVLAIAWGMAVEAQSGASRKELRRMVALALSAWPDADCSEDDLQHRPSGASVVR</sequence>
<accession>A0A1J5QVE0</accession>
<dbReference type="PROSITE" id="PS01081">
    <property type="entry name" value="HTH_TETR_1"/>
    <property type="match status" value="1"/>
</dbReference>
<dbReference type="InterPro" id="IPR009057">
    <property type="entry name" value="Homeodomain-like_sf"/>
</dbReference>